<feature type="compositionally biased region" description="Low complexity" evidence="6">
    <location>
        <begin position="412"/>
        <end position="427"/>
    </location>
</feature>
<gene>
    <name evidence="9" type="ORF">TWF696_001487</name>
</gene>
<feature type="transmembrane region" description="Helical" evidence="7">
    <location>
        <begin position="33"/>
        <end position="53"/>
    </location>
</feature>
<name>A0AAV9UCX5_9PEZI</name>
<evidence type="ECO:0000256" key="4">
    <source>
        <dbReference type="ARBA" id="ARBA00023136"/>
    </source>
</evidence>
<dbReference type="Proteomes" id="UP001375240">
    <property type="component" value="Unassembled WGS sequence"/>
</dbReference>
<feature type="transmembrane region" description="Helical" evidence="7">
    <location>
        <begin position="222"/>
        <end position="242"/>
    </location>
</feature>
<feature type="compositionally biased region" description="Polar residues" evidence="6">
    <location>
        <begin position="343"/>
        <end position="353"/>
    </location>
</feature>
<organism evidence="9 10">
    <name type="scientific">Orbilia brochopaga</name>
    <dbReference type="NCBI Taxonomy" id="3140254"/>
    <lineage>
        <taxon>Eukaryota</taxon>
        <taxon>Fungi</taxon>
        <taxon>Dikarya</taxon>
        <taxon>Ascomycota</taxon>
        <taxon>Pezizomycotina</taxon>
        <taxon>Orbiliomycetes</taxon>
        <taxon>Orbiliales</taxon>
        <taxon>Orbiliaceae</taxon>
        <taxon>Orbilia</taxon>
    </lineage>
</organism>
<keyword evidence="4 7" id="KW-0472">Membrane</keyword>
<dbReference type="GO" id="GO:0016020">
    <property type="term" value="C:membrane"/>
    <property type="evidence" value="ECO:0007669"/>
    <property type="project" value="UniProtKB-SubCell"/>
</dbReference>
<comment type="subcellular location">
    <subcellularLocation>
        <location evidence="1">Membrane</location>
        <topology evidence="1">Multi-pass membrane protein</topology>
    </subcellularLocation>
</comment>
<feature type="transmembrane region" description="Helical" evidence="7">
    <location>
        <begin position="188"/>
        <end position="210"/>
    </location>
</feature>
<evidence type="ECO:0000256" key="3">
    <source>
        <dbReference type="ARBA" id="ARBA00022989"/>
    </source>
</evidence>
<sequence length="536" mass="58584">MVALSHLSTRQLYQQSAPAPYRSILDDNPTLLITWWATGCSLFIILSRCFGRYVRTMRLFRDDQWMLLSIIPLLIRLALAHVVLKYGTNNTPAELLNDEEIRRRKIGSQVVLASRVFFTVYIWVQKFCITEFYQRLTTQFWKGLYDVGLRVVRWGLLVTFIACFISTFVECQPFNHYSQCRNGGVPLFVTGVLDVFTDLVLLIFPIPAILYSKMATKRKLQLIALFSLSIIPISVVCGRLPATIEKHYLQPFRTLMASLEILAATFASNALVLSSFLRDKGPKRAKFKSHSTDGGESRAGRSVATIRNRSEAGAAYWGSDEDLVRDTGFALEGDAGPTDRTPSRQASNHSPNSKADPPRATPSPGLTRHFSSLAHRPRNTTVTARPPPPARAATTTTINIRASTSNWGFPLDNGNKSDSSNSSRGLRLNTDTGIAVTTIETRYSPIEPSDVGLGGSGPAFELSPVAVSSSTVTAGPSQISPRHSIGGGLMPETSEGPRGSSETRASGGPSVDEQRRDGGENIPSSLSFSDVGGLLK</sequence>
<reference evidence="9 10" key="1">
    <citation type="submission" date="2019-10" db="EMBL/GenBank/DDBJ databases">
        <authorList>
            <person name="Palmer J.M."/>
        </authorList>
    </citation>
    <scope>NUCLEOTIDE SEQUENCE [LARGE SCALE GENOMIC DNA]</scope>
    <source>
        <strain evidence="9 10">TWF696</strain>
    </source>
</reference>
<evidence type="ECO:0000313" key="10">
    <source>
        <dbReference type="Proteomes" id="UP001375240"/>
    </source>
</evidence>
<dbReference type="Pfam" id="PF20684">
    <property type="entry name" value="Fung_rhodopsin"/>
    <property type="match status" value="1"/>
</dbReference>
<dbReference type="PANTHER" id="PTHR33048">
    <property type="entry name" value="PTH11-LIKE INTEGRAL MEMBRANE PROTEIN (AFU_ORTHOLOGUE AFUA_5G11245)"/>
    <property type="match status" value="1"/>
</dbReference>
<evidence type="ECO:0000256" key="7">
    <source>
        <dbReference type="SAM" id="Phobius"/>
    </source>
</evidence>
<evidence type="ECO:0000256" key="5">
    <source>
        <dbReference type="ARBA" id="ARBA00038359"/>
    </source>
</evidence>
<evidence type="ECO:0000256" key="6">
    <source>
        <dbReference type="SAM" id="MobiDB-lite"/>
    </source>
</evidence>
<accession>A0AAV9UCX5</accession>
<feature type="compositionally biased region" description="Low complexity" evidence="6">
    <location>
        <begin position="391"/>
        <end position="405"/>
    </location>
</feature>
<dbReference type="InterPro" id="IPR049326">
    <property type="entry name" value="Rhodopsin_dom_fungi"/>
</dbReference>
<keyword evidence="3 7" id="KW-1133">Transmembrane helix</keyword>
<keyword evidence="2 7" id="KW-0812">Transmembrane</keyword>
<feature type="region of interest" description="Disordered" evidence="6">
    <location>
        <begin position="471"/>
        <end position="536"/>
    </location>
</feature>
<feature type="transmembrane region" description="Helical" evidence="7">
    <location>
        <begin position="144"/>
        <end position="168"/>
    </location>
</feature>
<proteinExistence type="inferred from homology"/>
<feature type="transmembrane region" description="Helical" evidence="7">
    <location>
        <begin position="106"/>
        <end position="124"/>
    </location>
</feature>
<evidence type="ECO:0000256" key="1">
    <source>
        <dbReference type="ARBA" id="ARBA00004141"/>
    </source>
</evidence>
<dbReference type="PANTHER" id="PTHR33048:SF19">
    <property type="entry name" value="MEMBRANE PROTEIN PTH11-LIKE, PUTATIVE (AFU_ORTHOLOGUE AFUA_1G14080)-RELATED"/>
    <property type="match status" value="1"/>
</dbReference>
<feature type="transmembrane region" description="Helical" evidence="7">
    <location>
        <begin position="254"/>
        <end position="277"/>
    </location>
</feature>
<feature type="transmembrane region" description="Helical" evidence="7">
    <location>
        <begin position="65"/>
        <end position="86"/>
    </location>
</feature>
<evidence type="ECO:0000256" key="2">
    <source>
        <dbReference type="ARBA" id="ARBA00022692"/>
    </source>
</evidence>
<feature type="region of interest" description="Disordered" evidence="6">
    <location>
        <begin position="329"/>
        <end position="427"/>
    </location>
</feature>
<protein>
    <recommendedName>
        <fullName evidence="8">Rhodopsin domain-containing protein</fullName>
    </recommendedName>
</protein>
<dbReference type="InterPro" id="IPR052337">
    <property type="entry name" value="SAT4-like"/>
</dbReference>
<evidence type="ECO:0000313" key="9">
    <source>
        <dbReference type="EMBL" id="KAK6338017.1"/>
    </source>
</evidence>
<feature type="domain" description="Rhodopsin" evidence="8">
    <location>
        <begin position="48"/>
        <end position="241"/>
    </location>
</feature>
<evidence type="ECO:0000259" key="8">
    <source>
        <dbReference type="Pfam" id="PF20684"/>
    </source>
</evidence>
<keyword evidence="10" id="KW-1185">Reference proteome</keyword>
<comment type="similarity">
    <text evidence="5">Belongs to the SAT4 family.</text>
</comment>
<comment type="caution">
    <text evidence="9">The sequence shown here is derived from an EMBL/GenBank/DDBJ whole genome shotgun (WGS) entry which is preliminary data.</text>
</comment>
<dbReference type="AlphaFoldDB" id="A0AAV9UCX5"/>
<dbReference type="EMBL" id="JAVHNQ010000010">
    <property type="protein sequence ID" value="KAK6338017.1"/>
    <property type="molecule type" value="Genomic_DNA"/>
</dbReference>